<evidence type="ECO:0000313" key="2">
    <source>
        <dbReference type="Proteomes" id="UP000547510"/>
    </source>
</evidence>
<protein>
    <submittedName>
        <fullName evidence="1">Uncharacterized protein</fullName>
    </submittedName>
</protein>
<accession>A0A841CQI2</accession>
<comment type="caution">
    <text evidence="1">The sequence shown here is derived from an EMBL/GenBank/DDBJ whole genome shotgun (WGS) entry which is preliminary data.</text>
</comment>
<sequence length="59" mass="6624">MTAPTADKARLRRLVDLVVRNRRTPGRATPPPVEWVMSDNGVIYAPTDHEQADPGRTDR</sequence>
<name>A0A841CQI2_9PSEU</name>
<gene>
    <name evidence="1" type="ORF">FHS29_004863</name>
</gene>
<dbReference type="EMBL" id="JACHJN010000007">
    <property type="protein sequence ID" value="MBB5958255.1"/>
    <property type="molecule type" value="Genomic_DNA"/>
</dbReference>
<proteinExistence type="predicted"/>
<dbReference type="Proteomes" id="UP000547510">
    <property type="component" value="Unassembled WGS sequence"/>
</dbReference>
<dbReference type="RefSeq" id="WP_184694036.1">
    <property type="nucleotide sequence ID" value="NZ_JACHJN010000007.1"/>
</dbReference>
<reference evidence="1 2" key="1">
    <citation type="submission" date="2020-08" db="EMBL/GenBank/DDBJ databases">
        <title>Genomic Encyclopedia of Type Strains, Phase III (KMG-III): the genomes of soil and plant-associated and newly described type strains.</title>
        <authorList>
            <person name="Whitman W."/>
        </authorList>
    </citation>
    <scope>NUCLEOTIDE SEQUENCE [LARGE SCALE GENOMIC DNA]</scope>
    <source>
        <strain evidence="1 2">CECT 8640</strain>
    </source>
</reference>
<dbReference type="AlphaFoldDB" id="A0A841CQI2"/>
<keyword evidence="2" id="KW-1185">Reference proteome</keyword>
<evidence type="ECO:0000313" key="1">
    <source>
        <dbReference type="EMBL" id="MBB5958255.1"/>
    </source>
</evidence>
<organism evidence="1 2">
    <name type="scientific">Saccharothrix tamanrassetensis</name>
    <dbReference type="NCBI Taxonomy" id="1051531"/>
    <lineage>
        <taxon>Bacteria</taxon>
        <taxon>Bacillati</taxon>
        <taxon>Actinomycetota</taxon>
        <taxon>Actinomycetes</taxon>
        <taxon>Pseudonocardiales</taxon>
        <taxon>Pseudonocardiaceae</taxon>
        <taxon>Saccharothrix</taxon>
    </lineage>
</organism>